<protein>
    <submittedName>
        <fullName evidence="2">Uncharacterized protein</fullName>
    </submittedName>
</protein>
<keyword evidence="3" id="KW-1185">Reference proteome</keyword>
<gene>
    <name evidence="2" type="ORF">Daus18300_009062</name>
</gene>
<feature type="region of interest" description="Disordered" evidence="1">
    <location>
        <begin position="162"/>
        <end position="196"/>
    </location>
</feature>
<dbReference type="EMBL" id="JAWRVE010000089">
    <property type="protein sequence ID" value="KAL1860719.1"/>
    <property type="molecule type" value="Genomic_DNA"/>
</dbReference>
<organism evidence="2 3">
    <name type="scientific">Diaporthe australafricana</name>
    <dbReference type="NCBI Taxonomy" id="127596"/>
    <lineage>
        <taxon>Eukaryota</taxon>
        <taxon>Fungi</taxon>
        <taxon>Dikarya</taxon>
        <taxon>Ascomycota</taxon>
        <taxon>Pezizomycotina</taxon>
        <taxon>Sordariomycetes</taxon>
        <taxon>Sordariomycetidae</taxon>
        <taxon>Diaporthales</taxon>
        <taxon>Diaporthaceae</taxon>
        <taxon>Diaporthe</taxon>
    </lineage>
</organism>
<evidence type="ECO:0000313" key="2">
    <source>
        <dbReference type="EMBL" id="KAL1860719.1"/>
    </source>
</evidence>
<accession>A0ABR3WG39</accession>
<evidence type="ECO:0000256" key="1">
    <source>
        <dbReference type="SAM" id="MobiDB-lite"/>
    </source>
</evidence>
<comment type="caution">
    <text evidence="2">The sequence shown here is derived from an EMBL/GenBank/DDBJ whole genome shotgun (WGS) entry which is preliminary data.</text>
</comment>
<feature type="compositionally biased region" description="Basic and acidic residues" evidence="1">
    <location>
        <begin position="178"/>
        <end position="188"/>
    </location>
</feature>
<dbReference type="Proteomes" id="UP001583177">
    <property type="component" value="Unassembled WGS sequence"/>
</dbReference>
<evidence type="ECO:0000313" key="3">
    <source>
        <dbReference type="Proteomes" id="UP001583177"/>
    </source>
</evidence>
<reference evidence="2 3" key="1">
    <citation type="journal article" date="2024" name="IMA Fungus">
        <title>IMA Genome - F19 : A genome assembly and annotation guide to empower mycologists, including annotated draft genome sequences of Ceratocystis pirilliformis, Diaporthe australafricana, Fusarium ophioides, Paecilomyces lecythidis, and Sporothrix stenoceras.</title>
        <authorList>
            <person name="Aylward J."/>
            <person name="Wilson A.M."/>
            <person name="Visagie C.M."/>
            <person name="Spraker J."/>
            <person name="Barnes I."/>
            <person name="Buitendag C."/>
            <person name="Ceriani C."/>
            <person name="Del Mar Angel L."/>
            <person name="du Plessis D."/>
            <person name="Fuchs T."/>
            <person name="Gasser K."/>
            <person name="Kramer D."/>
            <person name="Li W."/>
            <person name="Munsamy K."/>
            <person name="Piso A."/>
            <person name="Price J.L."/>
            <person name="Sonnekus B."/>
            <person name="Thomas C."/>
            <person name="van der Nest A."/>
            <person name="van Dijk A."/>
            <person name="van Heerden A."/>
            <person name="van Vuuren N."/>
            <person name="Yilmaz N."/>
            <person name="Duong T.A."/>
            <person name="van der Merwe N.A."/>
            <person name="Wingfield M.J."/>
            <person name="Wingfield B.D."/>
        </authorList>
    </citation>
    <scope>NUCLEOTIDE SEQUENCE [LARGE SCALE GENOMIC DNA]</scope>
    <source>
        <strain evidence="2 3">CMW 18300</strain>
    </source>
</reference>
<dbReference type="PANTHER" id="PTHR35391">
    <property type="entry name" value="C2H2-TYPE DOMAIN-CONTAINING PROTEIN-RELATED"/>
    <property type="match status" value="1"/>
</dbReference>
<dbReference type="PANTHER" id="PTHR35391:SF7">
    <property type="entry name" value="C2H2-TYPE DOMAIN-CONTAINING PROTEIN"/>
    <property type="match status" value="1"/>
</dbReference>
<name>A0ABR3WG39_9PEZI</name>
<proteinExistence type="predicted"/>
<sequence length="319" mass="36500">MRLFGSTRQSLDHRLREAEDVRETFDAVLDAINYRIENCTSSLEALDPEQPSGVLTDVNQVFQQALRGIADQISLLHKLSNSIRRASKELQDVEAAKAPRICDDDGNDAEEFLRQVLLHYISDRFPTTSQVIQQRLADTMVLRRKRILYRRSRYPIHVRSEPARPRVAVPRAQSTARPRTENVHRETSDGLSQTASVSKAQSATTLAAEKFHRAAAPSAVSVSRTVALSNHEELIFPSAPTAAIKRKQRELVRQREDELFEVKRRLEDQDRAEDRTPTQDWETAIDAVREVLCPFCFHVIPAREAVDELKWKYVFYLEA</sequence>